<name>A0A0B1T2L9_OESDE</name>
<dbReference type="EMBL" id="KN551804">
    <property type="protein sequence ID" value="KHJ91798.1"/>
    <property type="molecule type" value="Genomic_DNA"/>
</dbReference>
<evidence type="ECO:0000313" key="3">
    <source>
        <dbReference type="Proteomes" id="UP000053660"/>
    </source>
</evidence>
<dbReference type="Proteomes" id="UP000053660">
    <property type="component" value="Unassembled WGS sequence"/>
</dbReference>
<keyword evidence="3" id="KW-1185">Reference proteome</keyword>
<reference evidence="2 3" key="1">
    <citation type="submission" date="2014-03" db="EMBL/GenBank/DDBJ databases">
        <title>Draft genome of the hookworm Oesophagostomum dentatum.</title>
        <authorList>
            <person name="Mitreva M."/>
        </authorList>
    </citation>
    <scope>NUCLEOTIDE SEQUENCE [LARGE SCALE GENOMIC DNA]</scope>
    <source>
        <strain evidence="2 3">OD-Hann</strain>
    </source>
</reference>
<dbReference type="AlphaFoldDB" id="A0A0B1T2L9"/>
<evidence type="ECO:0000256" key="1">
    <source>
        <dbReference type="SAM" id="MobiDB-lite"/>
    </source>
</evidence>
<sequence>MPVTPKWKFYSSLMFLDDLFNVHRNIHKRRIDEVSGSSQGTLVTVKRVPPPPSEEAEEEDEYMAFCRSLLHPLREIAYKDRIQYLKGPESNSGPPS</sequence>
<proteinExistence type="predicted"/>
<evidence type="ECO:0000313" key="2">
    <source>
        <dbReference type="EMBL" id="KHJ91798.1"/>
    </source>
</evidence>
<accession>A0A0B1T2L9</accession>
<gene>
    <name evidence="2" type="ORF">OESDEN_08326</name>
</gene>
<dbReference type="OrthoDB" id="6600747at2759"/>
<protein>
    <submittedName>
        <fullName evidence="2">Uncharacterized protein</fullName>
    </submittedName>
</protein>
<feature type="region of interest" description="Disordered" evidence="1">
    <location>
        <begin position="38"/>
        <end position="59"/>
    </location>
</feature>
<organism evidence="2 3">
    <name type="scientific">Oesophagostomum dentatum</name>
    <name type="common">Nodular worm</name>
    <dbReference type="NCBI Taxonomy" id="61180"/>
    <lineage>
        <taxon>Eukaryota</taxon>
        <taxon>Metazoa</taxon>
        <taxon>Ecdysozoa</taxon>
        <taxon>Nematoda</taxon>
        <taxon>Chromadorea</taxon>
        <taxon>Rhabditida</taxon>
        <taxon>Rhabditina</taxon>
        <taxon>Rhabditomorpha</taxon>
        <taxon>Strongyloidea</taxon>
        <taxon>Strongylidae</taxon>
        <taxon>Oesophagostomum</taxon>
    </lineage>
</organism>